<evidence type="ECO:0000313" key="4">
    <source>
        <dbReference type="Proteomes" id="UP001218218"/>
    </source>
</evidence>
<dbReference type="AlphaFoldDB" id="A0AAD7EIS2"/>
<reference evidence="3" key="1">
    <citation type="submission" date="2023-03" db="EMBL/GenBank/DDBJ databases">
        <title>Massive genome expansion in bonnet fungi (Mycena s.s.) driven by repeated elements and novel gene families across ecological guilds.</title>
        <authorList>
            <consortium name="Lawrence Berkeley National Laboratory"/>
            <person name="Harder C.B."/>
            <person name="Miyauchi S."/>
            <person name="Viragh M."/>
            <person name="Kuo A."/>
            <person name="Thoen E."/>
            <person name="Andreopoulos B."/>
            <person name="Lu D."/>
            <person name="Skrede I."/>
            <person name="Drula E."/>
            <person name="Henrissat B."/>
            <person name="Morin E."/>
            <person name="Kohler A."/>
            <person name="Barry K."/>
            <person name="LaButti K."/>
            <person name="Morin E."/>
            <person name="Salamov A."/>
            <person name="Lipzen A."/>
            <person name="Mereny Z."/>
            <person name="Hegedus B."/>
            <person name="Baldrian P."/>
            <person name="Stursova M."/>
            <person name="Weitz H."/>
            <person name="Taylor A."/>
            <person name="Grigoriev I.V."/>
            <person name="Nagy L.G."/>
            <person name="Martin F."/>
            <person name="Kauserud H."/>
        </authorList>
    </citation>
    <scope>NUCLEOTIDE SEQUENCE</scope>
    <source>
        <strain evidence="3">CBHHK002</strain>
    </source>
</reference>
<keyword evidence="4" id="KW-1185">Reference proteome</keyword>
<dbReference type="EMBL" id="JARIHO010000043">
    <property type="protein sequence ID" value="KAJ7325735.1"/>
    <property type="molecule type" value="Genomic_DNA"/>
</dbReference>
<evidence type="ECO:0000256" key="2">
    <source>
        <dbReference type="SAM" id="SignalP"/>
    </source>
</evidence>
<evidence type="ECO:0000313" key="3">
    <source>
        <dbReference type="EMBL" id="KAJ7325735.1"/>
    </source>
</evidence>
<accession>A0AAD7EIS2</accession>
<evidence type="ECO:0008006" key="5">
    <source>
        <dbReference type="Google" id="ProtNLM"/>
    </source>
</evidence>
<comment type="caution">
    <text evidence="3">The sequence shown here is derived from an EMBL/GenBank/DDBJ whole genome shotgun (WGS) entry which is preliminary data.</text>
</comment>
<gene>
    <name evidence="3" type="ORF">DFH08DRAFT_816813</name>
</gene>
<feature type="signal peptide" evidence="2">
    <location>
        <begin position="1"/>
        <end position="22"/>
    </location>
</feature>
<dbReference type="Proteomes" id="UP001218218">
    <property type="component" value="Unassembled WGS sequence"/>
</dbReference>
<feature type="chain" id="PRO_5042048388" description="F-box domain-containing protein" evidence="2">
    <location>
        <begin position="23"/>
        <end position="631"/>
    </location>
</feature>
<evidence type="ECO:0000256" key="1">
    <source>
        <dbReference type="SAM" id="MobiDB-lite"/>
    </source>
</evidence>
<feature type="region of interest" description="Disordered" evidence="1">
    <location>
        <begin position="607"/>
        <end position="631"/>
    </location>
</feature>
<name>A0AAD7EIS2_9AGAR</name>
<sequence length="631" mass="71073">MFFVIGPQLIPLPLYIHLLCLADSMITAPPEPSGTPRWRQMQRNRLAHVHARISQLESEFQADSLALELVAKERQVLKTEHCKLKETIDSFLYDITAAPPEIISRIFVLCLPADACVDVEASLRAVPLLLTQVAGLWRHIALMTSELWTSFSITFHRHRASLERSYPRSHPSFEHPYNGAHALATAWFERTNNRPLLLTLTAFRHSLHRDLVQLWAVVYASATPSYPDTATLEHSVYNAPPIVWERIEITFPQLDLVSVLSKFEAAGIVAPFPRLSTLVLNVAERPRLNVQSVQYRPRVSNLRFFSTPRPSNALSIAPSLTTLEIEAELLIEECSTIFQSFPCLIHFRIVSIDSDSLPALKIGHVPPLELVTDDSALLQCLELHPALETLHIEYTYTENVPRTLYVLLQSTTVLPHLRSLSVSEFSVKSTTPGVIDMLRAGRLPPEAHPCFSLFDLAFTRVPAVPAIFTESAKEIDSLIKNGLRLRIHDQAALNSLGPWNSNMYLFLFYFLSSLGVLHLSDPIEPAKLNHRHDVELRNPTSALNLHLQSVKHVLARKSLRTARVPQPKFLHWQRDDQAEKALDAHEHVPLARTNVDFNDLSRLESTLSDSAGSKSSRVAFEVDSPSRDSDF</sequence>
<proteinExistence type="predicted"/>
<feature type="compositionally biased region" description="Polar residues" evidence="1">
    <location>
        <begin position="607"/>
        <end position="616"/>
    </location>
</feature>
<protein>
    <recommendedName>
        <fullName evidence="5">F-box domain-containing protein</fullName>
    </recommendedName>
</protein>
<keyword evidence="2" id="KW-0732">Signal</keyword>
<organism evidence="3 4">
    <name type="scientific">Mycena albidolilacea</name>
    <dbReference type="NCBI Taxonomy" id="1033008"/>
    <lineage>
        <taxon>Eukaryota</taxon>
        <taxon>Fungi</taxon>
        <taxon>Dikarya</taxon>
        <taxon>Basidiomycota</taxon>
        <taxon>Agaricomycotina</taxon>
        <taxon>Agaricomycetes</taxon>
        <taxon>Agaricomycetidae</taxon>
        <taxon>Agaricales</taxon>
        <taxon>Marasmiineae</taxon>
        <taxon>Mycenaceae</taxon>
        <taxon>Mycena</taxon>
    </lineage>
</organism>